<dbReference type="PROSITE" id="PS51059">
    <property type="entry name" value="PARP_CATALYTIC"/>
    <property type="match status" value="1"/>
</dbReference>
<dbReference type="InterPro" id="IPR036616">
    <property type="entry name" value="Poly(ADP-ribose)pol_reg_dom_sf"/>
</dbReference>
<keyword evidence="12" id="KW-0539">Nucleus</keyword>
<dbReference type="GO" id="GO:1990404">
    <property type="term" value="F:NAD+-protein mono-ADP-ribosyltransferase activity"/>
    <property type="evidence" value="ECO:0007669"/>
    <property type="project" value="TreeGrafter"/>
</dbReference>
<evidence type="ECO:0000256" key="8">
    <source>
        <dbReference type="ARBA" id="ARBA00022771"/>
    </source>
</evidence>
<comment type="subcellular location">
    <subcellularLocation>
        <location evidence="1">Nucleus</location>
    </subcellularLocation>
</comment>
<dbReference type="GO" id="GO:0006302">
    <property type="term" value="P:double-strand break repair"/>
    <property type="evidence" value="ECO:0007669"/>
    <property type="project" value="TreeGrafter"/>
</dbReference>
<dbReference type="GO" id="GO:0016779">
    <property type="term" value="F:nucleotidyltransferase activity"/>
    <property type="evidence" value="ECO:0007669"/>
    <property type="project" value="UniProtKB-KW"/>
</dbReference>
<feature type="compositionally biased region" description="Basic and acidic residues" evidence="16">
    <location>
        <begin position="95"/>
        <end position="107"/>
    </location>
</feature>
<dbReference type="SUPFAM" id="SSF142921">
    <property type="entry name" value="WGR domain-like"/>
    <property type="match status" value="1"/>
</dbReference>
<keyword evidence="2 15" id="KW-0328">Glycosyltransferase</keyword>
<comment type="caution">
    <text evidence="20">The sequence shown here is derived from an EMBL/GenBank/DDBJ whole genome shotgun (WGS) entry which is preliminary data.</text>
</comment>
<keyword evidence="3 15" id="KW-0808">Transferase</keyword>
<feature type="region of interest" description="Disordered" evidence="16">
    <location>
        <begin position="1"/>
        <end position="144"/>
    </location>
</feature>
<keyword evidence="21" id="KW-1185">Reference proteome</keyword>
<keyword evidence="4" id="KW-0548">Nucleotidyltransferase</keyword>
<evidence type="ECO:0000256" key="7">
    <source>
        <dbReference type="ARBA" id="ARBA00022765"/>
    </source>
</evidence>
<evidence type="ECO:0000256" key="16">
    <source>
        <dbReference type="SAM" id="MobiDB-lite"/>
    </source>
</evidence>
<evidence type="ECO:0000259" key="17">
    <source>
        <dbReference type="PROSITE" id="PS51059"/>
    </source>
</evidence>
<dbReference type="Proteomes" id="UP001162131">
    <property type="component" value="Unassembled WGS sequence"/>
</dbReference>
<dbReference type="GO" id="GO:0008270">
    <property type="term" value="F:zinc ion binding"/>
    <property type="evidence" value="ECO:0007669"/>
    <property type="project" value="UniProtKB-KW"/>
</dbReference>
<evidence type="ECO:0000256" key="10">
    <source>
        <dbReference type="ARBA" id="ARBA00023027"/>
    </source>
</evidence>
<dbReference type="GO" id="GO:0005730">
    <property type="term" value="C:nucleolus"/>
    <property type="evidence" value="ECO:0007669"/>
    <property type="project" value="TreeGrafter"/>
</dbReference>
<dbReference type="Gene3D" id="2.20.140.10">
    <property type="entry name" value="WGR domain"/>
    <property type="match status" value="1"/>
</dbReference>
<evidence type="ECO:0000259" key="19">
    <source>
        <dbReference type="PROSITE" id="PS51977"/>
    </source>
</evidence>
<dbReference type="GO" id="GO:0003677">
    <property type="term" value="F:DNA binding"/>
    <property type="evidence" value="ECO:0007669"/>
    <property type="project" value="UniProtKB-KW"/>
</dbReference>
<evidence type="ECO:0000256" key="15">
    <source>
        <dbReference type="RuleBase" id="RU362114"/>
    </source>
</evidence>
<feature type="compositionally biased region" description="Basic and acidic residues" evidence="16">
    <location>
        <begin position="126"/>
        <end position="142"/>
    </location>
</feature>
<organism evidence="20 21">
    <name type="scientific">Blepharisma stoltei</name>
    <dbReference type="NCBI Taxonomy" id="1481888"/>
    <lineage>
        <taxon>Eukaryota</taxon>
        <taxon>Sar</taxon>
        <taxon>Alveolata</taxon>
        <taxon>Ciliophora</taxon>
        <taxon>Postciliodesmatophora</taxon>
        <taxon>Heterotrichea</taxon>
        <taxon>Heterotrichida</taxon>
        <taxon>Blepharismidae</taxon>
        <taxon>Blepharisma</taxon>
    </lineage>
</organism>
<evidence type="ECO:0000313" key="20">
    <source>
        <dbReference type="EMBL" id="CAG9313563.1"/>
    </source>
</evidence>
<keyword evidence="11" id="KW-0238">DNA-binding</keyword>
<evidence type="ECO:0000256" key="11">
    <source>
        <dbReference type="ARBA" id="ARBA00023125"/>
    </source>
</evidence>
<dbReference type="InterPro" id="IPR050800">
    <property type="entry name" value="ARTD/PARP"/>
</dbReference>
<dbReference type="Gene3D" id="3.90.228.10">
    <property type="match status" value="1"/>
</dbReference>
<feature type="domain" description="PARP catalytic" evidence="17">
    <location>
        <begin position="406"/>
        <end position="626"/>
    </location>
</feature>
<dbReference type="PANTHER" id="PTHR10459">
    <property type="entry name" value="DNA LIGASE"/>
    <property type="match status" value="1"/>
</dbReference>
<dbReference type="PROSITE" id="PS51977">
    <property type="entry name" value="WGR"/>
    <property type="match status" value="1"/>
</dbReference>
<dbReference type="GO" id="GO:0070212">
    <property type="term" value="P:protein poly-ADP-ribosylation"/>
    <property type="evidence" value="ECO:0007669"/>
    <property type="project" value="TreeGrafter"/>
</dbReference>
<dbReference type="SMART" id="SM00773">
    <property type="entry name" value="WGR"/>
    <property type="match status" value="1"/>
</dbReference>
<comment type="catalytic activity">
    <reaction evidence="14">
        <text>NAD(+) + (ADP-D-ribosyl)n-acceptor = nicotinamide + (ADP-D-ribosyl)n+1-acceptor + H(+).</text>
        <dbReference type="EC" id="2.4.2.30"/>
    </reaction>
</comment>
<dbReference type="EMBL" id="CAJZBQ010000011">
    <property type="protein sequence ID" value="CAG9313563.1"/>
    <property type="molecule type" value="Genomic_DNA"/>
</dbReference>
<dbReference type="InterPro" id="IPR012317">
    <property type="entry name" value="Poly(ADP-ribose)pol_cat_dom"/>
</dbReference>
<dbReference type="CDD" id="cd01437">
    <property type="entry name" value="parp_like"/>
    <property type="match status" value="1"/>
</dbReference>
<dbReference type="Pfam" id="PF02877">
    <property type="entry name" value="PARP_reg"/>
    <property type="match status" value="1"/>
</dbReference>
<dbReference type="SUPFAM" id="SSF47587">
    <property type="entry name" value="Domain of poly(ADP-ribose) polymerase"/>
    <property type="match status" value="1"/>
</dbReference>
<evidence type="ECO:0000256" key="9">
    <source>
        <dbReference type="ARBA" id="ARBA00022833"/>
    </source>
</evidence>
<evidence type="ECO:0000259" key="18">
    <source>
        <dbReference type="PROSITE" id="PS51060"/>
    </source>
</evidence>
<dbReference type="Pfam" id="PF00644">
    <property type="entry name" value="PARP"/>
    <property type="match status" value="1"/>
</dbReference>
<keyword evidence="5" id="KW-0479">Metal-binding</keyword>
<proteinExistence type="inferred from homology"/>
<feature type="compositionally biased region" description="Basic residues" evidence="16">
    <location>
        <begin position="71"/>
        <end position="86"/>
    </location>
</feature>
<dbReference type="FunFam" id="3.90.228.10:FF:000002">
    <property type="entry name" value="Poly [ADP-ribose] polymerase"/>
    <property type="match status" value="1"/>
</dbReference>
<evidence type="ECO:0000256" key="14">
    <source>
        <dbReference type="ARBA" id="ARBA00033987"/>
    </source>
</evidence>
<gene>
    <name evidence="20" type="ORF">BSTOLATCC_MIC9377</name>
</gene>
<evidence type="ECO:0000256" key="1">
    <source>
        <dbReference type="ARBA" id="ARBA00004123"/>
    </source>
</evidence>
<feature type="domain" description="WGR" evidence="19">
    <location>
        <begin position="163"/>
        <end position="270"/>
    </location>
</feature>
<dbReference type="EC" id="2.4.2.-" evidence="15"/>
<feature type="compositionally biased region" description="Low complexity" evidence="16">
    <location>
        <begin position="47"/>
        <end position="60"/>
    </location>
</feature>
<evidence type="ECO:0000256" key="5">
    <source>
        <dbReference type="ARBA" id="ARBA00022723"/>
    </source>
</evidence>
<evidence type="ECO:0000256" key="4">
    <source>
        <dbReference type="ARBA" id="ARBA00022695"/>
    </source>
</evidence>
<keyword evidence="9" id="KW-0862">Zinc</keyword>
<keyword evidence="7" id="KW-0013">ADP-ribosylation</keyword>
<evidence type="ECO:0000256" key="2">
    <source>
        <dbReference type="ARBA" id="ARBA00022676"/>
    </source>
</evidence>
<dbReference type="AlphaFoldDB" id="A0AAU9IHK4"/>
<keyword evidence="8" id="KW-0863">Zinc-finger</keyword>
<evidence type="ECO:0000313" key="21">
    <source>
        <dbReference type="Proteomes" id="UP001162131"/>
    </source>
</evidence>
<dbReference type="FunFam" id="1.20.142.10:FF:000002">
    <property type="entry name" value="Poly [ADP-ribose] polymerase"/>
    <property type="match status" value="1"/>
</dbReference>
<dbReference type="InterPro" id="IPR008893">
    <property type="entry name" value="WGR_domain"/>
</dbReference>
<dbReference type="InterPro" id="IPR036930">
    <property type="entry name" value="WGR_dom_sf"/>
</dbReference>
<accession>A0AAU9IHK4</accession>
<evidence type="ECO:0000256" key="6">
    <source>
        <dbReference type="ARBA" id="ARBA00022737"/>
    </source>
</evidence>
<name>A0AAU9IHK4_9CILI</name>
<dbReference type="GO" id="GO:0003950">
    <property type="term" value="F:NAD+ poly-ADP-ribosyltransferase activity"/>
    <property type="evidence" value="ECO:0007669"/>
    <property type="project" value="UniProtKB-UniRule"/>
</dbReference>
<dbReference type="FunFam" id="2.20.140.10:FF:000001">
    <property type="entry name" value="Poly [ADP-ribose] polymerase"/>
    <property type="match status" value="1"/>
</dbReference>
<protein>
    <recommendedName>
        <fullName evidence="15">Poly [ADP-ribose] polymerase</fullName>
        <shortName evidence="15">PARP</shortName>
        <ecNumber evidence="15">2.4.2.-</ecNumber>
    </recommendedName>
</protein>
<sequence length="626" mass="69667">MVQTRKAKDKTPPPPTKKAKIDDKKSKVTTKAKAAKEDEEKKKATKAKPVVQSSSSDSDQSPPPKAAPAAKGKKTPPPKPAKKVPAKKSPSPPPAKKDSATTKDLPAKRGRKAAKSPSPSPPPSPKKADKPDPAPAKQDDSTMVKTIRKGRCAVDNICPKAKDCHVFEEPTKIWSATLNQTDIKNNANKYYIIQLLQSDTAQNQYYVWNRWGRVGYPGQNALKGPMGDLERAKNEYLSKLRDKTRGGYIELEIVYDDEEETKEEEKPAKKALKDSQEEVKTESKLDRRVKDLINVIFDLKQINLVLAEIGYDAKKMPLGKLSTNNLKQGLEVLKKIESVLEKKEKGSLEQLSSQFFSLIPHDFGFQHMSNFTINNKEKLQQKIAMIESLTDMKIATNILETKSVGNPVDEHYAKLKCAIQPIERTDPVFQLLSQYVQNTHAQTHNNYGLTVLDIFRLSKDGEDERFNTKIGNDMLLWHGSRLTNWVGILSQGLRIAPPEAPATGYMFGKGVYFADMVSKSANYCFTSRDNNIGCMLLCQVAIGTPSEKFFADYNAANLPAGCHSTKGCGKTAPPETSYVDLEGCKVPAGAGQPTNTQGSLLYNEFIVYDVAQVKMKFLFKMRFDYR</sequence>
<keyword evidence="6" id="KW-0677">Repeat</keyword>
<dbReference type="SUPFAM" id="SSF56399">
    <property type="entry name" value="ADP-ribosylation"/>
    <property type="match status" value="1"/>
</dbReference>
<evidence type="ECO:0000256" key="13">
    <source>
        <dbReference type="ARBA" id="ARBA00024347"/>
    </source>
</evidence>
<dbReference type="PROSITE" id="PS51060">
    <property type="entry name" value="PARP_ALPHA_HD"/>
    <property type="match status" value="1"/>
</dbReference>
<evidence type="ECO:0000256" key="3">
    <source>
        <dbReference type="ARBA" id="ARBA00022679"/>
    </source>
</evidence>
<keyword evidence="10 15" id="KW-0520">NAD</keyword>
<dbReference type="Pfam" id="PF05406">
    <property type="entry name" value="WGR"/>
    <property type="match status" value="1"/>
</dbReference>
<dbReference type="PANTHER" id="PTHR10459:SF60">
    <property type="entry name" value="POLY [ADP-RIBOSE] POLYMERASE 2"/>
    <property type="match status" value="1"/>
</dbReference>
<dbReference type="Gene3D" id="1.20.142.10">
    <property type="entry name" value="Poly(ADP-ribose) polymerase, regulatory domain"/>
    <property type="match status" value="1"/>
</dbReference>
<feature type="domain" description="PARP alpha-helical" evidence="18">
    <location>
        <begin position="282"/>
        <end position="400"/>
    </location>
</feature>
<evidence type="ECO:0000256" key="12">
    <source>
        <dbReference type="ARBA" id="ARBA00023242"/>
    </source>
</evidence>
<dbReference type="InterPro" id="IPR004102">
    <property type="entry name" value="Poly(ADP-ribose)pol_reg_dom"/>
</dbReference>
<reference evidence="20" key="1">
    <citation type="submission" date="2021-09" db="EMBL/GenBank/DDBJ databases">
        <authorList>
            <consortium name="AG Swart"/>
            <person name="Singh M."/>
            <person name="Singh A."/>
            <person name="Seah K."/>
            <person name="Emmerich C."/>
        </authorList>
    </citation>
    <scope>NUCLEOTIDE SEQUENCE</scope>
    <source>
        <strain evidence="20">ATCC30299</strain>
    </source>
</reference>
<comment type="similarity">
    <text evidence="13">Belongs to the ARTD/PARP family.</text>
</comment>